<comment type="caution">
    <text evidence="1">The sequence shown here is derived from an EMBL/GenBank/DDBJ whole genome shotgun (WGS) entry which is preliminary data.</text>
</comment>
<gene>
    <name evidence="1" type="ORF">E5358_00740</name>
</gene>
<reference evidence="1" key="1">
    <citation type="submission" date="2019-04" db="EMBL/GenBank/DDBJ databases">
        <title>Microbes associate with the intestines of laboratory mice.</title>
        <authorList>
            <person name="Navarre W."/>
            <person name="Wong E."/>
            <person name="Huang K."/>
            <person name="Tropini C."/>
            <person name="Ng K."/>
            <person name="Yu B."/>
        </authorList>
    </citation>
    <scope>NUCLEOTIDE SEQUENCE</scope>
    <source>
        <strain evidence="1">NM73_A23</strain>
    </source>
</reference>
<dbReference type="EMBL" id="SRZC01000001">
    <property type="protein sequence ID" value="TGX84196.1"/>
    <property type="molecule type" value="Genomic_DNA"/>
</dbReference>
<protein>
    <submittedName>
        <fullName evidence="1">Uncharacterized protein</fullName>
    </submittedName>
</protein>
<organism evidence="1 2">
    <name type="scientific">Palleniella muris</name>
    <dbReference type="NCBI Taxonomy" id="3038145"/>
    <lineage>
        <taxon>Bacteria</taxon>
        <taxon>Pseudomonadati</taxon>
        <taxon>Bacteroidota</taxon>
        <taxon>Bacteroidia</taxon>
        <taxon>Bacteroidales</taxon>
        <taxon>Prevotellaceae</taxon>
        <taxon>Palleniella</taxon>
    </lineage>
</organism>
<evidence type="ECO:0000313" key="2">
    <source>
        <dbReference type="Proteomes" id="UP000308886"/>
    </source>
</evidence>
<name>A0AC61QU46_9BACT</name>
<dbReference type="Proteomes" id="UP000308886">
    <property type="component" value="Unassembled WGS sequence"/>
</dbReference>
<proteinExistence type="predicted"/>
<sequence>MNSDYIPMDTVTFMDEVLRFYDSHGTAEERIRANYMNGCVYRDRGDSPMALEYYLKAVNLADTTEKTCDHELLSRIYGQMAELFHKQRYPQKELEMWNNAIAMARKANDTLMVMQSMMRISGVYWLEGKKGKAAEFSRETYKFCKKMGADSLAARELATTIAYNLEHNNLDDAKREIDEYVSKSRLADKHGNMAEGSEFFYSYLGEYYLKSHNTDSALYYYRKLISYDEDIMNLENGYKGLMEVYGNL</sequence>
<accession>A0AC61QU46</accession>
<evidence type="ECO:0000313" key="1">
    <source>
        <dbReference type="EMBL" id="TGX84196.1"/>
    </source>
</evidence>
<keyword evidence="2" id="KW-1185">Reference proteome</keyword>